<dbReference type="SMART" id="SM00947">
    <property type="entry name" value="Pro_CA"/>
    <property type="match status" value="1"/>
</dbReference>
<keyword evidence="2 3" id="KW-0862">Zinc</keyword>
<dbReference type="Gene3D" id="3.40.1050.10">
    <property type="entry name" value="Carbonic anhydrase"/>
    <property type="match status" value="2"/>
</dbReference>
<evidence type="ECO:0000313" key="4">
    <source>
        <dbReference type="EMBL" id="KAK1405385.1"/>
    </source>
</evidence>
<dbReference type="GO" id="GO:0008270">
    <property type="term" value="F:zinc ion binding"/>
    <property type="evidence" value="ECO:0007669"/>
    <property type="project" value="UniProtKB-UniRule"/>
</dbReference>
<evidence type="ECO:0000256" key="2">
    <source>
        <dbReference type="PIRSR" id="PIRSR601765-1"/>
    </source>
</evidence>
<evidence type="ECO:0000313" key="5">
    <source>
        <dbReference type="Proteomes" id="UP001237642"/>
    </source>
</evidence>
<keyword evidence="2" id="KW-0479">Metal-binding</keyword>
<evidence type="ECO:0000256" key="1">
    <source>
        <dbReference type="ARBA" id="ARBA00006217"/>
    </source>
</evidence>
<keyword evidence="5" id="KW-1185">Reference proteome</keyword>
<dbReference type="EC" id="4.2.1.1" evidence="3"/>
<dbReference type="SUPFAM" id="SSF53056">
    <property type="entry name" value="beta-carbonic anhydrase, cab"/>
    <property type="match status" value="1"/>
</dbReference>
<dbReference type="GO" id="GO:0004089">
    <property type="term" value="F:carbonate dehydratase activity"/>
    <property type="evidence" value="ECO:0007669"/>
    <property type="project" value="UniProtKB-UniRule"/>
</dbReference>
<comment type="catalytic activity">
    <reaction evidence="3">
        <text>hydrogencarbonate + H(+) = CO2 + H2O</text>
        <dbReference type="Rhea" id="RHEA:10748"/>
        <dbReference type="ChEBI" id="CHEBI:15377"/>
        <dbReference type="ChEBI" id="CHEBI:15378"/>
        <dbReference type="ChEBI" id="CHEBI:16526"/>
        <dbReference type="ChEBI" id="CHEBI:17544"/>
        <dbReference type="EC" id="4.2.1.1"/>
    </reaction>
</comment>
<dbReference type="AlphaFoldDB" id="A0AAD8JP52"/>
<dbReference type="PANTHER" id="PTHR11002:SF12">
    <property type="entry name" value="CARBONIC ANHYDRASE"/>
    <property type="match status" value="1"/>
</dbReference>
<keyword evidence="3" id="KW-0456">Lyase</keyword>
<feature type="binding site" evidence="2">
    <location>
        <position position="21"/>
    </location>
    <ligand>
        <name>Zn(2+)</name>
        <dbReference type="ChEBI" id="CHEBI:29105"/>
    </ligand>
</feature>
<dbReference type="InterPro" id="IPR036874">
    <property type="entry name" value="Carbonic_anhydrase_sf"/>
</dbReference>
<dbReference type="EMBL" id="JAUIZM010000001">
    <property type="protein sequence ID" value="KAK1405385.1"/>
    <property type="molecule type" value="Genomic_DNA"/>
</dbReference>
<comment type="similarity">
    <text evidence="1 3">Belongs to the beta-class carbonic anhydrase family.</text>
</comment>
<accession>A0AAD8JP52</accession>
<feature type="binding site" evidence="2">
    <location>
        <position position="111"/>
    </location>
    <ligand>
        <name>Zn(2+)</name>
        <dbReference type="ChEBI" id="CHEBI:29105"/>
    </ligand>
</feature>
<reference evidence="4" key="1">
    <citation type="submission" date="2023-02" db="EMBL/GenBank/DDBJ databases">
        <title>Genome of toxic invasive species Heracleum sosnowskyi carries increased number of genes despite the absence of recent whole-genome duplications.</title>
        <authorList>
            <person name="Schelkunov M."/>
            <person name="Shtratnikova V."/>
            <person name="Makarenko M."/>
            <person name="Klepikova A."/>
            <person name="Omelchenko D."/>
            <person name="Novikova G."/>
            <person name="Obukhova E."/>
            <person name="Bogdanov V."/>
            <person name="Penin A."/>
            <person name="Logacheva M."/>
        </authorList>
    </citation>
    <scope>NUCLEOTIDE SEQUENCE</scope>
    <source>
        <strain evidence="4">Hsosn_3</strain>
        <tissue evidence="4">Leaf</tissue>
    </source>
</reference>
<gene>
    <name evidence="4" type="ORF">POM88_004990</name>
</gene>
<organism evidence="4 5">
    <name type="scientific">Heracleum sosnowskyi</name>
    <dbReference type="NCBI Taxonomy" id="360622"/>
    <lineage>
        <taxon>Eukaryota</taxon>
        <taxon>Viridiplantae</taxon>
        <taxon>Streptophyta</taxon>
        <taxon>Embryophyta</taxon>
        <taxon>Tracheophyta</taxon>
        <taxon>Spermatophyta</taxon>
        <taxon>Magnoliopsida</taxon>
        <taxon>eudicotyledons</taxon>
        <taxon>Gunneridae</taxon>
        <taxon>Pentapetalae</taxon>
        <taxon>asterids</taxon>
        <taxon>campanulids</taxon>
        <taxon>Apiales</taxon>
        <taxon>Apiaceae</taxon>
        <taxon>Apioideae</taxon>
        <taxon>apioid superclade</taxon>
        <taxon>Tordylieae</taxon>
        <taxon>Tordyliinae</taxon>
        <taxon>Heracleum</taxon>
    </lineage>
</organism>
<dbReference type="Pfam" id="PF00484">
    <property type="entry name" value="Pro_CA"/>
    <property type="match status" value="2"/>
</dbReference>
<name>A0AAD8JP52_9APIA</name>
<evidence type="ECO:0000256" key="3">
    <source>
        <dbReference type="RuleBase" id="RU003956"/>
    </source>
</evidence>
<sequence>MDPPRVTQELADTKKASSPEDSRVCSSNILGFQPGDAFVVCNVANLVPLFETGPTETKAALDFSVNTLKVNFYILKTLRMQTGPTETKAALDFSVNTLKVENILVVGHSCCGGIHALMGMPDEDNSRSFIRSWGFLYSTDGLKKTQYI</sequence>
<protein>
    <recommendedName>
        <fullName evidence="3">Carbonic anhydrase</fullName>
        <ecNumber evidence="3">4.2.1.1</ecNumber>
    </recommendedName>
    <alternativeName>
        <fullName evidence="3">Carbonate dehydratase</fullName>
    </alternativeName>
</protein>
<comment type="caution">
    <text evidence="4">The sequence shown here is derived from an EMBL/GenBank/DDBJ whole genome shotgun (WGS) entry which is preliminary data.</text>
</comment>
<dbReference type="PANTHER" id="PTHR11002">
    <property type="entry name" value="CARBONIC ANHYDRASE"/>
    <property type="match status" value="1"/>
</dbReference>
<comment type="function">
    <text evidence="3">Reversible hydration of carbon dioxide.</text>
</comment>
<dbReference type="Proteomes" id="UP001237642">
    <property type="component" value="Unassembled WGS sequence"/>
</dbReference>
<reference evidence="4" key="2">
    <citation type="submission" date="2023-05" db="EMBL/GenBank/DDBJ databases">
        <authorList>
            <person name="Schelkunov M.I."/>
        </authorList>
    </citation>
    <scope>NUCLEOTIDE SEQUENCE</scope>
    <source>
        <strain evidence="4">Hsosn_3</strain>
        <tissue evidence="4">Leaf</tissue>
    </source>
</reference>
<proteinExistence type="inferred from homology"/>
<feature type="binding site" evidence="2">
    <location>
        <position position="108"/>
    </location>
    <ligand>
        <name>Zn(2+)</name>
        <dbReference type="ChEBI" id="CHEBI:29105"/>
    </ligand>
</feature>
<comment type="cofactor">
    <cofactor evidence="2">
        <name>Zn(2+)</name>
        <dbReference type="ChEBI" id="CHEBI:29105"/>
    </cofactor>
    <text evidence="2">Binds 1 zinc ion per subunit.</text>
</comment>
<dbReference type="InterPro" id="IPR001765">
    <property type="entry name" value="Carbonic_anhydrase"/>
</dbReference>